<name>A0A396J8C7_MEDTR</name>
<dbReference type="GO" id="GO:0006265">
    <property type="term" value="P:DNA topological change"/>
    <property type="evidence" value="ECO:0007669"/>
    <property type="project" value="InterPro"/>
</dbReference>
<gene>
    <name evidence="10" type="ORF">MtrunA17_Chr2g0311081</name>
</gene>
<dbReference type="Gramene" id="rna10584">
    <property type="protein sequence ID" value="RHN74499.1"/>
    <property type="gene ID" value="gene10584"/>
</dbReference>
<dbReference type="GO" id="GO:0003677">
    <property type="term" value="F:DNA binding"/>
    <property type="evidence" value="ECO:0007669"/>
    <property type="project" value="UniProtKB-KW"/>
</dbReference>
<evidence type="ECO:0000256" key="3">
    <source>
        <dbReference type="ARBA" id="ARBA00012891"/>
    </source>
</evidence>
<feature type="domain" description="Toprim" evidence="8">
    <location>
        <begin position="24"/>
        <end position="136"/>
    </location>
</feature>
<dbReference type="PROSITE" id="PS52039">
    <property type="entry name" value="TOPO_IA_2"/>
    <property type="match status" value="1"/>
</dbReference>
<dbReference type="PANTHER" id="PTHR42785">
    <property type="entry name" value="DNA TOPOISOMERASE, TYPE IA, CORE"/>
    <property type="match status" value="1"/>
</dbReference>
<keyword evidence="7" id="KW-1133">Transmembrane helix</keyword>
<dbReference type="InterPro" id="IPR003602">
    <property type="entry name" value="Topo_IA_DNA-bd_dom"/>
</dbReference>
<keyword evidence="6 10" id="KW-0413">Isomerase</keyword>
<evidence type="ECO:0000256" key="7">
    <source>
        <dbReference type="SAM" id="Phobius"/>
    </source>
</evidence>
<evidence type="ECO:0000259" key="9">
    <source>
        <dbReference type="PROSITE" id="PS52039"/>
    </source>
</evidence>
<dbReference type="SMART" id="SM00436">
    <property type="entry name" value="TOP1Bc"/>
    <property type="match status" value="1"/>
</dbReference>
<dbReference type="PRINTS" id="PR00417">
    <property type="entry name" value="PRTPISMRASEI"/>
</dbReference>
<dbReference type="InterPro" id="IPR013497">
    <property type="entry name" value="Topo_IA_cen"/>
</dbReference>
<dbReference type="Gene3D" id="1.10.290.10">
    <property type="entry name" value="Topoisomerase I, domain 4"/>
    <property type="match status" value="2"/>
</dbReference>
<feature type="transmembrane region" description="Helical" evidence="7">
    <location>
        <begin position="491"/>
        <end position="514"/>
    </location>
</feature>
<evidence type="ECO:0000256" key="2">
    <source>
        <dbReference type="ARBA" id="ARBA00009446"/>
    </source>
</evidence>
<dbReference type="Gene3D" id="1.10.460.10">
    <property type="entry name" value="Topoisomerase I, domain 2"/>
    <property type="match status" value="1"/>
</dbReference>
<evidence type="ECO:0000256" key="6">
    <source>
        <dbReference type="ARBA" id="ARBA00023235"/>
    </source>
</evidence>
<accession>A0A396J8C7</accession>
<evidence type="ECO:0000256" key="5">
    <source>
        <dbReference type="ARBA" id="ARBA00023125"/>
    </source>
</evidence>
<feature type="domain" description="Topo IA-type catalytic" evidence="9">
    <location>
        <begin position="156"/>
        <end position="546"/>
    </location>
</feature>
<dbReference type="PANTHER" id="PTHR42785:SF1">
    <property type="entry name" value="DNA TOPOISOMERASE"/>
    <property type="match status" value="1"/>
</dbReference>
<evidence type="ECO:0000313" key="11">
    <source>
        <dbReference type="Proteomes" id="UP000265566"/>
    </source>
</evidence>
<keyword evidence="7" id="KW-0472">Membrane</keyword>
<dbReference type="PROSITE" id="PS50880">
    <property type="entry name" value="TOPRIM"/>
    <property type="match status" value="1"/>
</dbReference>
<dbReference type="Pfam" id="PF01131">
    <property type="entry name" value="Topoisom_bac"/>
    <property type="match status" value="2"/>
</dbReference>
<feature type="transmembrane region" description="Helical" evidence="7">
    <location>
        <begin position="362"/>
        <end position="382"/>
    </location>
</feature>
<dbReference type="SMART" id="SM00493">
    <property type="entry name" value="TOPRIM"/>
    <property type="match status" value="1"/>
</dbReference>
<dbReference type="Gene3D" id="2.70.20.10">
    <property type="entry name" value="Topoisomerase I, domain 3"/>
    <property type="match status" value="2"/>
</dbReference>
<evidence type="ECO:0000256" key="1">
    <source>
        <dbReference type="ARBA" id="ARBA00000213"/>
    </source>
</evidence>
<dbReference type="InterPro" id="IPR003601">
    <property type="entry name" value="Topo_IA_2"/>
</dbReference>
<dbReference type="Gene3D" id="3.40.50.140">
    <property type="match status" value="1"/>
</dbReference>
<organism evidence="10 11">
    <name type="scientific">Medicago truncatula</name>
    <name type="common">Barrel medic</name>
    <name type="synonym">Medicago tribuloides</name>
    <dbReference type="NCBI Taxonomy" id="3880"/>
    <lineage>
        <taxon>Eukaryota</taxon>
        <taxon>Viridiplantae</taxon>
        <taxon>Streptophyta</taxon>
        <taxon>Embryophyta</taxon>
        <taxon>Tracheophyta</taxon>
        <taxon>Spermatophyta</taxon>
        <taxon>Magnoliopsida</taxon>
        <taxon>eudicotyledons</taxon>
        <taxon>Gunneridae</taxon>
        <taxon>Pentapetalae</taxon>
        <taxon>rosids</taxon>
        <taxon>fabids</taxon>
        <taxon>Fabales</taxon>
        <taxon>Fabaceae</taxon>
        <taxon>Papilionoideae</taxon>
        <taxon>50 kb inversion clade</taxon>
        <taxon>NPAAA clade</taxon>
        <taxon>Hologalegina</taxon>
        <taxon>IRL clade</taxon>
        <taxon>Trifolieae</taxon>
        <taxon>Medicago</taxon>
    </lineage>
</organism>
<keyword evidence="5" id="KW-0238">DNA-binding</keyword>
<reference evidence="11" key="1">
    <citation type="journal article" date="2018" name="Nat. Plants">
        <title>Whole-genome landscape of Medicago truncatula symbiotic genes.</title>
        <authorList>
            <person name="Pecrix Y."/>
            <person name="Staton S.E."/>
            <person name="Sallet E."/>
            <person name="Lelandais-Briere C."/>
            <person name="Moreau S."/>
            <person name="Carrere S."/>
            <person name="Blein T."/>
            <person name="Jardinaud M.F."/>
            <person name="Latrasse D."/>
            <person name="Zouine M."/>
            <person name="Zahm M."/>
            <person name="Kreplak J."/>
            <person name="Mayjonade B."/>
            <person name="Satge C."/>
            <person name="Perez M."/>
            <person name="Cauet S."/>
            <person name="Marande W."/>
            <person name="Chantry-Darmon C."/>
            <person name="Lopez-Roques C."/>
            <person name="Bouchez O."/>
            <person name="Berard A."/>
            <person name="Debelle F."/>
            <person name="Munos S."/>
            <person name="Bendahmane A."/>
            <person name="Berges H."/>
            <person name="Niebel A."/>
            <person name="Buitink J."/>
            <person name="Frugier F."/>
            <person name="Benhamed M."/>
            <person name="Crespi M."/>
            <person name="Gouzy J."/>
            <person name="Gamas P."/>
        </authorList>
    </citation>
    <scope>NUCLEOTIDE SEQUENCE [LARGE SCALE GENOMIC DNA]</scope>
    <source>
        <strain evidence="11">cv. Jemalong A17</strain>
    </source>
</reference>
<dbReference type="Proteomes" id="UP000265566">
    <property type="component" value="Chromosome 2"/>
</dbReference>
<dbReference type="SUPFAM" id="SSF56712">
    <property type="entry name" value="Prokaryotic type I DNA topoisomerase"/>
    <property type="match status" value="1"/>
</dbReference>
<keyword evidence="4" id="KW-0799">Topoisomerase</keyword>
<keyword evidence="7" id="KW-0812">Transmembrane</keyword>
<sequence length="546" mass="62084">MTELETTLPSLRFTGKSLYPPVGKSVVVVESLDKARTIRSYLGGMYEVLSCNGLVMDLDPGQNSASLDNDFCLFWEISNSSQTRVKRISAALKGVNNLIFAFDPSPEGETIAWQIIHILRKKHRSLQEDILLARVVFNEITEQSIKAALQEPREIDMNLVNSYLAKRVIDFLFGFNISPLVLRKLPSCKSPRRFEFPALSLLCDRESEINSFRSREYWTLYPQLQRTNRDLPFRTLLTHIDSRELNKFSVASVEEANEIQSRIYSAQFQVIGITRSKISKMSPTPYSTSTLQQDAARILNFSSSITMKIARKLYEGVKFHKNIRAGLITCFITDGLHVGSHTSLRKLFRIFDPLSFKGDVCFFILLFNLLMFATGTSILLNIQSIHSYGQNFVAQSPPENVIKVKNALESHEAIRPTDIRKLPSMLAGVLDKESLKLYTLIWFRTISCQMEPAILEKIQVDIGNSDQSILLRSASSRVEFPGYRTVFTVRLVLADTLLCDLMLFSLVIVCNHSYTCSLRFTNNGFYLFIRLELIIIIIIVIVVEIL</sequence>
<comment type="similarity">
    <text evidence="2">Belongs to the type IA topoisomerase family.</text>
</comment>
<dbReference type="AlphaFoldDB" id="A0A396J8C7"/>
<evidence type="ECO:0000256" key="4">
    <source>
        <dbReference type="ARBA" id="ARBA00023029"/>
    </source>
</evidence>
<dbReference type="EC" id="5.6.2.1" evidence="3"/>
<dbReference type="InterPro" id="IPR013825">
    <property type="entry name" value="Topo_IA_cen_sub2"/>
</dbReference>
<comment type="catalytic activity">
    <reaction evidence="1">
        <text>ATP-independent breakage of single-stranded DNA, followed by passage and rejoining.</text>
        <dbReference type="EC" id="5.6.2.1"/>
    </reaction>
</comment>
<comment type="caution">
    <text evidence="10">The sequence shown here is derived from an EMBL/GenBank/DDBJ whole genome shotgun (WGS) entry which is preliminary data.</text>
</comment>
<evidence type="ECO:0000313" key="10">
    <source>
        <dbReference type="EMBL" id="RHN74499.1"/>
    </source>
</evidence>
<dbReference type="Pfam" id="PF01751">
    <property type="entry name" value="Toprim"/>
    <property type="match status" value="1"/>
</dbReference>
<proteinExistence type="inferred from homology"/>
<protein>
    <recommendedName>
        <fullName evidence="3">DNA topoisomerase</fullName>
        <ecNumber evidence="3">5.6.2.1</ecNumber>
    </recommendedName>
</protein>
<dbReference type="GO" id="GO:0003917">
    <property type="term" value="F:DNA topoisomerase type I (single strand cut, ATP-independent) activity"/>
    <property type="evidence" value="ECO:0007669"/>
    <property type="project" value="UniProtKB-EC"/>
</dbReference>
<dbReference type="EMBL" id="PSQE01000002">
    <property type="protein sequence ID" value="RHN74499.1"/>
    <property type="molecule type" value="Genomic_DNA"/>
</dbReference>
<evidence type="ECO:0000259" key="8">
    <source>
        <dbReference type="PROSITE" id="PS50880"/>
    </source>
</evidence>
<dbReference type="InterPro" id="IPR013824">
    <property type="entry name" value="Topo_IA_cen_sub1"/>
</dbReference>
<dbReference type="InterPro" id="IPR023405">
    <property type="entry name" value="Topo_IA_core_domain"/>
</dbReference>
<feature type="transmembrane region" description="Helical" evidence="7">
    <location>
        <begin position="526"/>
        <end position="545"/>
    </location>
</feature>
<dbReference type="InterPro" id="IPR013826">
    <property type="entry name" value="Topo_IA_cen_sub3"/>
</dbReference>
<dbReference type="SMART" id="SM00437">
    <property type="entry name" value="TOP1Ac"/>
    <property type="match status" value="1"/>
</dbReference>
<dbReference type="InterPro" id="IPR000380">
    <property type="entry name" value="Topo_IA"/>
</dbReference>
<dbReference type="InterPro" id="IPR006171">
    <property type="entry name" value="TOPRIM_dom"/>
</dbReference>